<sequence>MFKGFKEFTYRMIAGANVATIVIMFLVGFSDVLSPEKLGIFTNAGLTFPLFLAINLCFLLFWLLFRPKYATIPFVGFLVCFVPVRKYMPINVNGEAPSECIKVLSYNTWNFGDQTEDSEGTNISLAYIQEQDADIVCLQEAMPTSRNVQQIDSLLKPLYAFQDTTMHPGGGNCLMLLSKFPILSKEIIPYQSKGNMSVAYRLNIRGREVLLVNNHLETTGLSLEERKQFKRLVVGKLEVDTAEHTSKLLVVKLAEATRKRASEAEAVASYLKHYGKMSKIVCGDFNDGPISYAHRTIANGLTDCFVSSGNGLGISYHHSGFFVRIDNILCSDDWEPYECKVDDKIAVSDHYPIICKLKMRAKHQK</sequence>
<keyword evidence="3" id="KW-0540">Nuclease</keyword>
<keyword evidence="6" id="KW-0378">Hydrolase</keyword>
<comment type="cofactor">
    <cofactor evidence="2">
        <name>Mg(2+)</name>
        <dbReference type="ChEBI" id="CHEBI:18420"/>
    </cofactor>
</comment>
<dbReference type="SUPFAM" id="SSF56219">
    <property type="entry name" value="DNase I-like"/>
    <property type="match status" value="1"/>
</dbReference>
<feature type="transmembrane region" description="Helical" evidence="9">
    <location>
        <begin position="46"/>
        <end position="65"/>
    </location>
</feature>
<dbReference type="CDD" id="cd09084">
    <property type="entry name" value="EEP-2"/>
    <property type="match status" value="1"/>
</dbReference>
<feature type="domain" description="Endonuclease/exonuclease/phosphatase" evidence="10">
    <location>
        <begin position="104"/>
        <end position="350"/>
    </location>
</feature>
<evidence type="ECO:0000256" key="2">
    <source>
        <dbReference type="ARBA" id="ARBA00001946"/>
    </source>
</evidence>
<dbReference type="Proteomes" id="UP000480425">
    <property type="component" value="Unassembled WGS sequence"/>
</dbReference>
<reference evidence="11 12" key="1">
    <citation type="submission" date="2019-09" db="EMBL/GenBank/DDBJ databases">
        <title>Distinct polysaccharide growth profiles of human intestinal Prevotella copri isolates.</title>
        <authorList>
            <person name="Fehlner-Peach H."/>
            <person name="Magnabosco C."/>
            <person name="Raghavan V."/>
            <person name="Scher J.U."/>
            <person name="Tett A."/>
            <person name="Cox L.M."/>
            <person name="Gottsegen C."/>
            <person name="Watters A."/>
            <person name="Wiltshire- Gordon J.D."/>
            <person name="Segata N."/>
            <person name="Bonneau R."/>
            <person name="Littman D.R."/>
        </authorList>
    </citation>
    <scope>NUCLEOTIDE SEQUENCE [LARGE SCALE GENOMIC DNA]</scope>
    <source>
        <strain evidence="12">iA622</strain>
    </source>
</reference>
<dbReference type="InterPro" id="IPR036691">
    <property type="entry name" value="Endo/exonu/phosph_ase_sf"/>
</dbReference>
<gene>
    <name evidence="11" type="ORF">F7D73_01735</name>
</gene>
<evidence type="ECO:0000256" key="8">
    <source>
        <dbReference type="ARBA" id="ARBA00023204"/>
    </source>
</evidence>
<evidence type="ECO:0000313" key="11">
    <source>
        <dbReference type="EMBL" id="MQN79706.1"/>
    </source>
</evidence>
<organism evidence="11 12">
    <name type="scientific">Segatella copri</name>
    <dbReference type="NCBI Taxonomy" id="165179"/>
    <lineage>
        <taxon>Bacteria</taxon>
        <taxon>Pseudomonadati</taxon>
        <taxon>Bacteroidota</taxon>
        <taxon>Bacteroidia</taxon>
        <taxon>Bacteroidales</taxon>
        <taxon>Prevotellaceae</taxon>
        <taxon>Segatella</taxon>
    </lineage>
</organism>
<proteinExistence type="predicted"/>
<evidence type="ECO:0000256" key="9">
    <source>
        <dbReference type="SAM" id="Phobius"/>
    </source>
</evidence>
<keyword evidence="5" id="KW-0227">DNA damage</keyword>
<dbReference type="Pfam" id="PF03372">
    <property type="entry name" value="Exo_endo_phos"/>
    <property type="match status" value="1"/>
</dbReference>
<dbReference type="GO" id="GO:0004519">
    <property type="term" value="F:endonuclease activity"/>
    <property type="evidence" value="ECO:0007669"/>
    <property type="project" value="UniProtKB-KW"/>
</dbReference>
<evidence type="ECO:0000256" key="1">
    <source>
        <dbReference type="ARBA" id="ARBA00001936"/>
    </source>
</evidence>
<feature type="transmembrane region" description="Helical" evidence="9">
    <location>
        <begin position="12"/>
        <end position="34"/>
    </location>
</feature>
<accession>A0A6G1TX21</accession>
<dbReference type="PANTHER" id="PTHR15822:SF4">
    <property type="entry name" value="TYROSYL-DNA PHOSPHODIESTERASE 2"/>
    <property type="match status" value="1"/>
</dbReference>
<dbReference type="PANTHER" id="PTHR15822">
    <property type="entry name" value="TRAF AND TNF RECEPTOR-ASSOCIATED PROTEIN"/>
    <property type="match status" value="1"/>
</dbReference>
<keyword evidence="11" id="KW-0269">Exonuclease</keyword>
<evidence type="ECO:0000256" key="3">
    <source>
        <dbReference type="ARBA" id="ARBA00022722"/>
    </source>
</evidence>
<dbReference type="GO" id="GO:0046872">
    <property type="term" value="F:metal ion binding"/>
    <property type="evidence" value="ECO:0007669"/>
    <property type="project" value="UniProtKB-KW"/>
</dbReference>
<dbReference type="InterPro" id="IPR051547">
    <property type="entry name" value="TDP2-like"/>
</dbReference>
<keyword evidence="9" id="KW-0472">Membrane</keyword>
<protein>
    <submittedName>
        <fullName evidence="11">Endonuclease/exonuclease/phosphatase family protein</fullName>
    </submittedName>
</protein>
<evidence type="ECO:0000256" key="5">
    <source>
        <dbReference type="ARBA" id="ARBA00022763"/>
    </source>
</evidence>
<comment type="cofactor">
    <cofactor evidence="1">
        <name>Mn(2+)</name>
        <dbReference type="ChEBI" id="CHEBI:29035"/>
    </cofactor>
</comment>
<dbReference type="EMBL" id="VZCB01000014">
    <property type="protein sequence ID" value="MQN79706.1"/>
    <property type="molecule type" value="Genomic_DNA"/>
</dbReference>
<name>A0A6G1TX21_9BACT</name>
<keyword evidence="9" id="KW-0812">Transmembrane</keyword>
<evidence type="ECO:0000313" key="12">
    <source>
        <dbReference type="Proteomes" id="UP000480425"/>
    </source>
</evidence>
<keyword evidence="11" id="KW-0255">Endonuclease</keyword>
<dbReference type="Gene3D" id="3.60.10.10">
    <property type="entry name" value="Endonuclease/exonuclease/phosphatase"/>
    <property type="match status" value="1"/>
</dbReference>
<dbReference type="InterPro" id="IPR005135">
    <property type="entry name" value="Endo/exonuclease/phosphatase"/>
</dbReference>
<keyword evidence="4" id="KW-0479">Metal-binding</keyword>
<dbReference type="GO" id="GO:0006281">
    <property type="term" value="P:DNA repair"/>
    <property type="evidence" value="ECO:0007669"/>
    <property type="project" value="UniProtKB-KW"/>
</dbReference>
<dbReference type="RefSeq" id="WP_153122013.1">
    <property type="nucleotide sequence ID" value="NZ_VZCB01000014.1"/>
</dbReference>
<evidence type="ECO:0000259" key="10">
    <source>
        <dbReference type="Pfam" id="PF03372"/>
    </source>
</evidence>
<keyword evidence="7" id="KW-0460">Magnesium</keyword>
<evidence type="ECO:0000256" key="4">
    <source>
        <dbReference type="ARBA" id="ARBA00022723"/>
    </source>
</evidence>
<evidence type="ECO:0000256" key="7">
    <source>
        <dbReference type="ARBA" id="ARBA00022842"/>
    </source>
</evidence>
<dbReference type="AlphaFoldDB" id="A0A6G1TX21"/>
<keyword evidence="9" id="KW-1133">Transmembrane helix</keyword>
<keyword evidence="8" id="KW-0234">DNA repair</keyword>
<comment type="caution">
    <text evidence="11">The sequence shown here is derived from an EMBL/GenBank/DDBJ whole genome shotgun (WGS) entry which is preliminary data.</text>
</comment>
<dbReference type="GO" id="GO:0004527">
    <property type="term" value="F:exonuclease activity"/>
    <property type="evidence" value="ECO:0007669"/>
    <property type="project" value="UniProtKB-KW"/>
</dbReference>
<dbReference type="OrthoDB" id="635146at2"/>
<evidence type="ECO:0000256" key="6">
    <source>
        <dbReference type="ARBA" id="ARBA00022801"/>
    </source>
</evidence>